<keyword evidence="1" id="KW-0472">Membrane</keyword>
<dbReference type="RefSeq" id="WP_189492368.1">
    <property type="nucleotide sequence ID" value="NZ_BMZO01000011.1"/>
</dbReference>
<protein>
    <recommendedName>
        <fullName evidence="4">Mrp family chromosome partitioning ATPase</fullName>
    </recommendedName>
</protein>
<comment type="caution">
    <text evidence="2">The sequence shown here is derived from an EMBL/GenBank/DDBJ whole genome shotgun (WGS) entry which is preliminary data.</text>
</comment>
<evidence type="ECO:0000256" key="1">
    <source>
        <dbReference type="SAM" id="Phobius"/>
    </source>
</evidence>
<gene>
    <name evidence="2" type="ORF">GCM10010136_31450</name>
</gene>
<feature type="transmembrane region" description="Helical" evidence="1">
    <location>
        <begin position="47"/>
        <end position="66"/>
    </location>
</feature>
<reference evidence="2" key="1">
    <citation type="journal article" date="2014" name="Int. J. Syst. Evol. Microbiol.">
        <title>Complete genome sequence of Corynebacterium casei LMG S-19264T (=DSM 44701T), isolated from a smear-ripened cheese.</title>
        <authorList>
            <consortium name="US DOE Joint Genome Institute (JGI-PGF)"/>
            <person name="Walter F."/>
            <person name="Albersmeier A."/>
            <person name="Kalinowski J."/>
            <person name="Ruckert C."/>
        </authorList>
    </citation>
    <scope>NUCLEOTIDE SEQUENCE</scope>
    <source>
        <strain evidence="2">KCTC 42097</strain>
    </source>
</reference>
<sequence length="299" mass="32481">MGAQNAMNDESPKGSAASSLRTLVFAIFLILAIVALAVIGWLFTKGLLVEAAIALFALLMAALVAMRSRRLRARDEPKEFGGETQLHIPAAEKVEPRPVTQSLQIKRDNLVTEELDPVLKLSEAARKLEDEETKRILFVSPDGEGGSAASIRYARERADKGGRVVLVDMTTEGVIARPTLEGSVKAGITDLLSGSARYADAIHADLYSDTHIVPLGRVDPERAMRDADRLPIILNALAVAYDVVVIECGASSAEGLHRLADKSCSICISVVRDRKRAMELKYSMVQLGYPTPYLVWAEI</sequence>
<dbReference type="Proteomes" id="UP000641137">
    <property type="component" value="Unassembled WGS sequence"/>
</dbReference>
<keyword evidence="3" id="KW-1185">Reference proteome</keyword>
<organism evidence="2 3">
    <name type="scientific">Limoniibacter endophyticus</name>
    <dbReference type="NCBI Taxonomy" id="1565040"/>
    <lineage>
        <taxon>Bacteria</taxon>
        <taxon>Pseudomonadati</taxon>
        <taxon>Pseudomonadota</taxon>
        <taxon>Alphaproteobacteria</taxon>
        <taxon>Hyphomicrobiales</taxon>
        <taxon>Bartonellaceae</taxon>
        <taxon>Limoniibacter</taxon>
    </lineage>
</organism>
<name>A0A8J3DR55_9HYPH</name>
<evidence type="ECO:0000313" key="3">
    <source>
        <dbReference type="Proteomes" id="UP000641137"/>
    </source>
</evidence>
<dbReference type="AlphaFoldDB" id="A0A8J3DR55"/>
<keyword evidence="1" id="KW-0812">Transmembrane</keyword>
<reference evidence="2" key="2">
    <citation type="submission" date="2020-09" db="EMBL/GenBank/DDBJ databases">
        <authorList>
            <person name="Sun Q."/>
            <person name="Kim S."/>
        </authorList>
    </citation>
    <scope>NUCLEOTIDE SEQUENCE</scope>
    <source>
        <strain evidence="2">KCTC 42097</strain>
    </source>
</reference>
<proteinExistence type="predicted"/>
<accession>A0A8J3DR55</accession>
<dbReference type="SUPFAM" id="SSF52540">
    <property type="entry name" value="P-loop containing nucleoside triphosphate hydrolases"/>
    <property type="match status" value="1"/>
</dbReference>
<evidence type="ECO:0000313" key="2">
    <source>
        <dbReference type="EMBL" id="GHC79140.1"/>
    </source>
</evidence>
<feature type="transmembrane region" description="Helical" evidence="1">
    <location>
        <begin position="20"/>
        <end position="41"/>
    </location>
</feature>
<dbReference type="InterPro" id="IPR027417">
    <property type="entry name" value="P-loop_NTPase"/>
</dbReference>
<dbReference type="EMBL" id="BMZO01000011">
    <property type="protein sequence ID" value="GHC79140.1"/>
    <property type="molecule type" value="Genomic_DNA"/>
</dbReference>
<keyword evidence="1" id="KW-1133">Transmembrane helix</keyword>
<evidence type="ECO:0008006" key="4">
    <source>
        <dbReference type="Google" id="ProtNLM"/>
    </source>
</evidence>
<dbReference type="Gene3D" id="3.40.50.300">
    <property type="entry name" value="P-loop containing nucleotide triphosphate hydrolases"/>
    <property type="match status" value="1"/>
</dbReference>